<evidence type="ECO:0000256" key="4">
    <source>
        <dbReference type="ARBA" id="ARBA00022679"/>
    </source>
</evidence>
<evidence type="ECO:0000259" key="18">
    <source>
        <dbReference type="PROSITE" id="PS50868"/>
    </source>
</evidence>
<keyword evidence="3" id="KW-0489">Methyltransferase</keyword>
<dbReference type="Pfam" id="PF05965">
    <property type="entry name" value="FYRC"/>
    <property type="match status" value="1"/>
</dbReference>
<evidence type="ECO:0000256" key="11">
    <source>
        <dbReference type="ARBA" id="ARBA00023015"/>
    </source>
</evidence>
<evidence type="ECO:0000256" key="9">
    <source>
        <dbReference type="ARBA" id="ARBA00022833"/>
    </source>
</evidence>
<dbReference type="GO" id="GO:0042800">
    <property type="term" value="F:histone H3K4 methyltransferase activity"/>
    <property type="evidence" value="ECO:0007669"/>
    <property type="project" value="UniProtKB-ARBA"/>
</dbReference>
<keyword evidence="5" id="KW-0949">S-adenosyl-L-methionine</keyword>
<keyword evidence="8" id="KW-0863">Zinc-finger</keyword>
<dbReference type="InterPro" id="IPR003889">
    <property type="entry name" value="FYrich_C"/>
</dbReference>
<dbReference type="FunFam" id="3.30.160.360:FF:000001">
    <property type="entry name" value="Histone-lysine N-methyltransferase"/>
    <property type="match status" value="1"/>
</dbReference>
<evidence type="ECO:0000256" key="7">
    <source>
        <dbReference type="ARBA" id="ARBA00022737"/>
    </source>
</evidence>
<dbReference type="PROSITE" id="PS50280">
    <property type="entry name" value="SET"/>
    <property type="match status" value="1"/>
</dbReference>
<dbReference type="AlphaFoldDB" id="A0A0Q9WCB7"/>
<dbReference type="Pfam" id="PF00856">
    <property type="entry name" value="SET"/>
    <property type="match status" value="1"/>
</dbReference>
<dbReference type="GO" id="GO:0044666">
    <property type="term" value="C:MLL3/4 complex"/>
    <property type="evidence" value="ECO:0007669"/>
    <property type="project" value="TreeGrafter"/>
</dbReference>
<evidence type="ECO:0000313" key="21">
    <source>
        <dbReference type="Proteomes" id="UP000008792"/>
    </source>
</evidence>
<dbReference type="OrthoDB" id="308383at2759"/>
<dbReference type="GO" id="GO:0005700">
    <property type="term" value="C:polytene chromosome"/>
    <property type="evidence" value="ECO:0007669"/>
    <property type="project" value="UniProtKB-ARBA"/>
</dbReference>
<dbReference type="Pfam" id="PF05964">
    <property type="entry name" value="FYRN"/>
    <property type="match status" value="1"/>
</dbReference>
<evidence type="ECO:0000313" key="20">
    <source>
        <dbReference type="EMBL" id="KRF82082.1"/>
    </source>
</evidence>
<dbReference type="SUPFAM" id="SSF82199">
    <property type="entry name" value="SET domain"/>
    <property type="match status" value="1"/>
</dbReference>
<evidence type="ECO:0000256" key="8">
    <source>
        <dbReference type="ARBA" id="ARBA00022771"/>
    </source>
</evidence>
<evidence type="ECO:0000256" key="6">
    <source>
        <dbReference type="ARBA" id="ARBA00022723"/>
    </source>
</evidence>
<dbReference type="InterPro" id="IPR001214">
    <property type="entry name" value="SET_dom"/>
</dbReference>
<keyword evidence="10" id="KW-0156">Chromatin regulator</keyword>
<sequence length="1142" mass="127200">MPPGTLSAGAAVPLVNMSGNTQLSGPLATGSHSLAGSGGAGGMGSPMLKKRVRKFSKVEEDHDAFTEKLMTHIRQMQPLQVLEPLLNRNFLIGSGPCFGSNGSNANGGGGGGGKLKAISRALQLQRQLDDGEGGSSGSIDCDQLLGRIGQLRHPSIKSLYDSERFGGSGDTTANNLASNGNNIQSSSGSLSSIQNDFYDQEFSTHIQRNPRERLQRLISAVRDCNLETTELVELQQQQQQQQQQATGMRLDGPVSWSRLSRYPGLVLLNTNSNQRCAPGRMSPVALAMDANTMRPPISPLLRSCGEELRKAQQLDLGIGLGNNNNNNYQQKNQNVILSLHSSATDNIAGVLRDLANLLHLTPALTCKLIDASTADKAKEPSEAELGPGQSNSATAPATATATAVTSHGNLRKILTGQRKLCRCCGSVIAAFGLRVPHQNLPEEQPPPMLAMLRSLLPRKSPPLPYIYFCNRSCFAQYKWRGKEEPADEEVAAAAAAASATTLPIAGDVPASSTMAMLPIDKVEPDDLEMEQQQQQHQQLQQQQQQQQEQQQQQQQQEQQQQQQVEQTPTTPPVKRKCIVKYYSADCFAAHNTEGASIKQENETTTANNTVWETDCKMEALEDSRQCVFCNQRGDGQADGPSRLLNFDVDKWVHLNCALWSNDVYETVSGALMNFQMALQSGLNQACSACHQLGATIKCFKSRCSNLYHLPCAIKEECIFYKNKSVHCSAHAASSSAGVTENELSSFVVHRRVFVDRDENRQVATVMHYSELSNLLRVGNMTFLNVGQLLPHQLEAFHTPNYIYPIGYKVSRYYWCVRRPNRRCRYICSIAEVGCRPEFRIQVHDASDKEPDREYRDSTPTAVWQQILQPIQRMRKVHKWLQLFPQHISGEDLFGLTEPAIVRILESLPGIETLTDYRFKYGRNPLLEFPLAINPSGAARTEPKQRQLLVWRKPHTQRTAGSCSTQRMANSAAIAGEVACPYSKQFVHSKSSQYKKMKQEWRNNVYLARSKIQGLGLYAARDIEKHTMIIEYIGEVIRTEVSEIREKQYESKNRGIYMFRLDEDRVVDATLSGGLARYINHSCNPNCVTEIVEVDRDVRIIIFAKRKIYRGEELSYDYKFDIEDDAHKIPCACGAPNCRKWMN</sequence>
<evidence type="ECO:0000259" key="17">
    <source>
        <dbReference type="PROSITE" id="PS50280"/>
    </source>
</evidence>
<keyword evidence="4" id="KW-0808">Transferase</keyword>
<reference evidence="20 21" key="1">
    <citation type="journal article" date="2007" name="Nature">
        <title>Evolution of genes and genomes on the Drosophila phylogeny.</title>
        <authorList>
            <consortium name="Drosophila 12 Genomes Consortium"/>
            <person name="Clark A.G."/>
            <person name="Eisen M.B."/>
            <person name="Smith D.R."/>
            <person name="Bergman C.M."/>
            <person name="Oliver B."/>
            <person name="Markow T.A."/>
            <person name="Kaufman T.C."/>
            <person name="Kellis M."/>
            <person name="Gelbart W."/>
            <person name="Iyer V.N."/>
            <person name="Pollard D.A."/>
            <person name="Sackton T.B."/>
            <person name="Larracuente A.M."/>
            <person name="Singh N.D."/>
            <person name="Abad J.P."/>
            <person name="Abt D.N."/>
            <person name="Adryan B."/>
            <person name="Aguade M."/>
            <person name="Akashi H."/>
            <person name="Anderson W.W."/>
            <person name="Aquadro C.F."/>
            <person name="Ardell D.H."/>
            <person name="Arguello R."/>
            <person name="Artieri C.G."/>
            <person name="Barbash D.A."/>
            <person name="Barker D."/>
            <person name="Barsanti P."/>
            <person name="Batterham P."/>
            <person name="Batzoglou S."/>
            <person name="Begun D."/>
            <person name="Bhutkar A."/>
            <person name="Blanco E."/>
            <person name="Bosak S.A."/>
            <person name="Bradley R.K."/>
            <person name="Brand A.D."/>
            <person name="Brent M.R."/>
            <person name="Brooks A.N."/>
            <person name="Brown R.H."/>
            <person name="Butlin R.K."/>
            <person name="Caggese C."/>
            <person name="Calvi B.R."/>
            <person name="Bernardo de Carvalho A."/>
            <person name="Caspi A."/>
            <person name="Castrezana S."/>
            <person name="Celniker S.E."/>
            <person name="Chang J.L."/>
            <person name="Chapple C."/>
            <person name="Chatterji S."/>
            <person name="Chinwalla A."/>
            <person name="Civetta A."/>
            <person name="Clifton S.W."/>
            <person name="Comeron J.M."/>
            <person name="Costello J.C."/>
            <person name="Coyne J.A."/>
            <person name="Daub J."/>
            <person name="David R.G."/>
            <person name="Delcher A.L."/>
            <person name="Delehaunty K."/>
            <person name="Do C.B."/>
            <person name="Ebling H."/>
            <person name="Edwards K."/>
            <person name="Eickbush T."/>
            <person name="Evans J.D."/>
            <person name="Filipski A."/>
            <person name="Findeiss S."/>
            <person name="Freyhult E."/>
            <person name="Fulton L."/>
            <person name="Fulton R."/>
            <person name="Garcia A.C."/>
            <person name="Gardiner A."/>
            <person name="Garfield D.A."/>
            <person name="Garvin B.E."/>
            <person name="Gibson G."/>
            <person name="Gilbert D."/>
            <person name="Gnerre S."/>
            <person name="Godfrey J."/>
            <person name="Good R."/>
            <person name="Gotea V."/>
            <person name="Gravely B."/>
            <person name="Greenberg A.J."/>
            <person name="Griffiths-Jones S."/>
            <person name="Gross S."/>
            <person name="Guigo R."/>
            <person name="Gustafson E.A."/>
            <person name="Haerty W."/>
            <person name="Hahn M.W."/>
            <person name="Halligan D.L."/>
            <person name="Halpern A.L."/>
            <person name="Halter G.M."/>
            <person name="Han M.V."/>
            <person name="Heger A."/>
            <person name="Hillier L."/>
            <person name="Hinrichs A.S."/>
            <person name="Holmes I."/>
            <person name="Hoskins R.A."/>
            <person name="Hubisz M.J."/>
            <person name="Hultmark D."/>
            <person name="Huntley M.A."/>
            <person name="Jaffe D.B."/>
            <person name="Jagadeeshan S."/>
            <person name="Jeck W.R."/>
            <person name="Johnson J."/>
            <person name="Jones C.D."/>
            <person name="Jordan W.C."/>
            <person name="Karpen G.H."/>
            <person name="Kataoka E."/>
            <person name="Keightley P.D."/>
            <person name="Kheradpour P."/>
            <person name="Kirkness E.F."/>
            <person name="Koerich L.B."/>
            <person name="Kristiansen K."/>
            <person name="Kudrna D."/>
            <person name="Kulathinal R.J."/>
            <person name="Kumar S."/>
            <person name="Kwok R."/>
            <person name="Lander E."/>
            <person name="Langley C.H."/>
            <person name="Lapoint R."/>
            <person name="Lazzaro B.P."/>
            <person name="Lee S.J."/>
            <person name="Levesque L."/>
            <person name="Li R."/>
            <person name="Lin C.F."/>
            <person name="Lin M.F."/>
            <person name="Lindblad-Toh K."/>
            <person name="Llopart A."/>
            <person name="Long M."/>
            <person name="Low L."/>
            <person name="Lozovsky E."/>
            <person name="Lu J."/>
            <person name="Luo M."/>
            <person name="Machado C.A."/>
            <person name="Makalowski W."/>
            <person name="Marzo M."/>
            <person name="Matsuda M."/>
            <person name="Matzkin L."/>
            <person name="McAllister B."/>
            <person name="McBride C.S."/>
            <person name="McKernan B."/>
            <person name="McKernan K."/>
            <person name="Mendez-Lago M."/>
            <person name="Minx P."/>
            <person name="Mollenhauer M.U."/>
            <person name="Montooth K."/>
            <person name="Mount S.M."/>
            <person name="Mu X."/>
            <person name="Myers E."/>
            <person name="Negre B."/>
            <person name="Newfeld S."/>
            <person name="Nielsen R."/>
            <person name="Noor M.A."/>
            <person name="O'Grady P."/>
            <person name="Pachter L."/>
            <person name="Papaceit M."/>
            <person name="Parisi M.J."/>
            <person name="Parisi M."/>
            <person name="Parts L."/>
            <person name="Pedersen J.S."/>
            <person name="Pesole G."/>
            <person name="Phillippy A.M."/>
            <person name="Ponting C.P."/>
            <person name="Pop M."/>
            <person name="Porcelli D."/>
            <person name="Powell J.R."/>
            <person name="Prohaska S."/>
            <person name="Pruitt K."/>
            <person name="Puig M."/>
            <person name="Quesneville H."/>
            <person name="Ram K.R."/>
            <person name="Rand D."/>
            <person name="Rasmussen M.D."/>
            <person name="Reed L.K."/>
            <person name="Reenan R."/>
            <person name="Reily A."/>
            <person name="Remington K.A."/>
            <person name="Rieger T.T."/>
            <person name="Ritchie M.G."/>
            <person name="Robin C."/>
            <person name="Rogers Y.H."/>
            <person name="Rohde C."/>
            <person name="Rozas J."/>
            <person name="Rubenfield M.J."/>
            <person name="Ruiz A."/>
            <person name="Russo S."/>
            <person name="Salzberg S.L."/>
            <person name="Sanchez-Gracia A."/>
            <person name="Saranga D.J."/>
            <person name="Sato H."/>
            <person name="Schaeffer S.W."/>
            <person name="Schatz M.C."/>
            <person name="Schlenke T."/>
            <person name="Schwartz R."/>
            <person name="Segarra C."/>
            <person name="Singh R.S."/>
            <person name="Sirot L."/>
            <person name="Sirota M."/>
            <person name="Sisneros N.B."/>
            <person name="Smith C.D."/>
            <person name="Smith T.F."/>
            <person name="Spieth J."/>
            <person name="Stage D.E."/>
            <person name="Stark A."/>
            <person name="Stephan W."/>
            <person name="Strausberg R.L."/>
            <person name="Strempel S."/>
            <person name="Sturgill D."/>
            <person name="Sutton G."/>
            <person name="Sutton G.G."/>
            <person name="Tao W."/>
            <person name="Teichmann S."/>
            <person name="Tobari Y.N."/>
            <person name="Tomimura Y."/>
            <person name="Tsolas J.M."/>
            <person name="Valente V.L."/>
            <person name="Venter E."/>
            <person name="Venter J.C."/>
            <person name="Vicario S."/>
            <person name="Vieira F.G."/>
            <person name="Vilella A.J."/>
            <person name="Villasante A."/>
            <person name="Walenz B."/>
            <person name="Wang J."/>
            <person name="Wasserman M."/>
            <person name="Watts T."/>
            <person name="Wilson D."/>
            <person name="Wilson R.K."/>
            <person name="Wing R.A."/>
            <person name="Wolfner M.F."/>
            <person name="Wong A."/>
            <person name="Wong G.K."/>
            <person name="Wu C.I."/>
            <person name="Wu G."/>
            <person name="Yamamoto D."/>
            <person name="Yang H.P."/>
            <person name="Yang S.P."/>
            <person name="Yorke J.A."/>
            <person name="Yoshida K."/>
            <person name="Zdobnov E."/>
            <person name="Zhang P."/>
            <person name="Zhang Y."/>
            <person name="Zimin A.V."/>
            <person name="Baldwin J."/>
            <person name="Abdouelleil A."/>
            <person name="Abdulkadir J."/>
            <person name="Abebe A."/>
            <person name="Abera B."/>
            <person name="Abreu J."/>
            <person name="Acer S.C."/>
            <person name="Aftuck L."/>
            <person name="Alexander A."/>
            <person name="An P."/>
            <person name="Anderson E."/>
            <person name="Anderson S."/>
            <person name="Arachi H."/>
            <person name="Azer M."/>
            <person name="Bachantsang P."/>
            <person name="Barry A."/>
            <person name="Bayul T."/>
            <person name="Berlin A."/>
            <person name="Bessette D."/>
            <person name="Bloom T."/>
            <person name="Blye J."/>
            <person name="Boguslavskiy L."/>
            <person name="Bonnet C."/>
            <person name="Boukhgalter B."/>
            <person name="Bourzgui I."/>
            <person name="Brown A."/>
            <person name="Cahill P."/>
            <person name="Channer S."/>
            <person name="Cheshatsang Y."/>
            <person name="Chuda L."/>
            <person name="Citroen M."/>
            <person name="Collymore A."/>
            <person name="Cooke P."/>
            <person name="Costello M."/>
            <person name="D'Aco K."/>
            <person name="Daza R."/>
            <person name="De Haan G."/>
            <person name="DeGray S."/>
            <person name="DeMaso C."/>
            <person name="Dhargay N."/>
            <person name="Dooley K."/>
            <person name="Dooley E."/>
            <person name="Doricent M."/>
            <person name="Dorje P."/>
            <person name="Dorjee K."/>
            <person name="Dupes A."/>
            <person name="Elong R."/>
            <person name="Falk J."/>
            <person name="Farina A."/>
            <person name="Faro S."/>
            <person name="Ferguson D."/>
            <person name="Fisher S."/>
            <person name="Foley C.D."/>
            <person name="Franke A."/>
            <person name="Friedrich D."/>
            <person name="Gadbois L."/>
            <person name="Gearin G."/>
            <person name="Gearin C.R."/>
            <person name="Giannoukos G."/>
            <person name="Goode T."/>
            <person name="Graham J."/>
            <person name="Grandbois E."/>
            <person name="Grewal S."/>
            <person name="Gyaltsen K."/>
            <person name="Hafez N."/>
            <person name="Hagos B."/>
            <person name="Hall J."/>
            <person name="Henson C."/>
            <person name="Hollinger A."/>
            <person name="Honan T."/>
            <person name="Huard M.D."/>
            <person name="Hughes L."/>
            <person name="Hurhula B."/>
            <person name="Husby M.E."/>
            <person name="Kamat A."/>
            <person name="Kanga B."/>
            <person name="Kashin S."/>
            <person name="Khazanovich D."/>
            <person name="Kisner P."/>
            <person name="Lance K."/>
            <person name="Lara M."/>
            <person name="Lee W."/>
            <person name="Lennon N."/>
            <person name="Letendre F."/>
            <person name="LeVine R."/>
            <person name="Lipovsky A."/>
            <person name="Liu X."/>
            <person name="Liu J."/>
            <person name="Liu S."/>
            <person name="Lokyitsang T."/>
            <person name="Lokyitsang Y."/>
            <person name="Lubonja R."/>
            <person name="Lui A."/>
            <person name="MacDonald P."/>
            <person name="Magnisalis V."/>
            <person name="Maru K."/>
            <person name="Matthews C."/>
            <person name="McCusker W."/>
            <person name="McDonough S."/>
            <person name="Mehta T."/>
            <person name="Meldrim J."/>
            <person name="Meneus L."/>
            <person name="Mihai O."/>
            <person name="Mihalev A."/>
            <person name="Mihova T."/>
            <person name="Mittelman R."/>
            <person name="Mlenga V."/>
            <person name="Montmayeur A."/>
            <person name="Mulrain L."/>
            <person name="Navidi A."/>
            <person name="Naylor J."/>
            <person name="Negash T."/>
            <person name="Nguyen T."/>
            <person name="Nguyen N."/>
            <person name="Nicol R."/>
            <person name="Norbu C."/>
            <person name="Norbu N."/>
            <person name="Novod N."/>
            <person name="O'Neill B."/>
            <person name="Osman S."/>
            <person name="Markiewicz E."/>
            <person name="Oyono O.L."/>
            <person name="Patti C."/>
            <person name="Phunkhang P."/>
            <person name="Pierre F."/>
            <person name="Priest M."/>
            <person name="Raghuraman S."/>
            <person name="Rege F."/>
            <person name="Reyes R."/>
            <person name="Rise C."/>
            <person name="Rogov P."/>
            <person name="Ross K."/>
            <person name="Ryan E."/>
            <person name="Settipalli S."/>
            <person name="Shea T."/>
            <person name="Sherpa N."/>
            <person name="Shi L."/>
            <person name="Shih D."/>
            <person name="Sparrow T."/>
            <person name="Spaulding J."/>
            <person name="Stalker J."/>
            <person name="Stange-Thomann N."/>
            <person name="Stavropoulos S."/>
            <person name="Stone C."/>
            <person name="Strader C."/>
            <person name="Tesfaye S."/>
            <person name="Thomson T."/>
            <person name="Thoulutsang Y."/>
            <person name="Thoulutsang D."/>
            <person name="Topham K."/>
            <person name="Topping I."/>
            <person name="Tsamla T."/>
            <person name="Vassiliev H."/>
            <person name="Vo A."/>
            <person name="Wangchuk T."/>
            <person name="Wangdi T."/>
            <person name="Weiand M."/>
            <person name="Wilkinson J."/>
            <person name="Wilson A."/>
            <person name="Yadav S."/>
            <person name="Young G."/>
            <person name="Yu Q."/>
            <person name="Zembek L."/>
            <person name="Zhong D."/>
            <person name="Zimmer A."/>
            <person name="Zwirko Z."/>
            <person name="Jaffe D.B."/>
            <person name="Alvarez P."/>
            <person name="Brockman W."/>
            <person name="Butler J."/>
            <person name="Chin C."/>
            <person name="Gnerre S."/>
            <person name="Grabherr M."/>
            <person name="Kleber M."/>
            <person name="Mauceli E."/>
            <person name="MacCallum I."/>
        </authorList>
    </citation>
    <scope>NUCLEOTIDE SEQUENCE [LARGE SCALE GENOMIC DNA]</scope>
    <source>
        <strain evidence="21">Tucson 15010-1051.87</strain>
    </source>
</reference>
<feature type="region of interest" description="Disordered" evidence="16">
    <location>
        <begin position="377"/>
        <end position="400"/>
    </location>
</feature>
<dbReference type="Gene3D" id="2.170.270.10">
    <property type="entry name" value="SET domain"/>
    <property type="match status" value="1"/>
</dbReference>
<keyword evidence="21" id="KW-1185">Reference proteome</keyword>
<keyword evidence="15" id="KW-0175">Coiled coil</keyword>
<evidence type="ECO:0000256" key="13">
    <source>
        <dbReference type="ARBA" id="ARBA00023163"/>
    </source>
</evidence>
<dbReference type="InterPro" id="IPR034732">
    <property type="entry name" value="EPHD"/>
</dbReference>
<evidence type="ECO:0000256" key="10">
    <source>
        <dbReference type="ARBA" id="ARBA00022853"/>
    </source>
</evidence>
<evidence type="ECO:0000256" key="1">
    <source>
        <dbReference type="ARBA" id="ARBA00004123"/>
    </source>
</evidence>
<evidence type="ECO:0000259" key="19">
    <source>
        <dbReference type="PROSITE" id="PS51805"/>
    </source>
</evidence>
<dbReference type="PROSITE" id="PS50868">
    <property type="entry name" value="POST_SET"/>
    <property type="match status" value="1"/>
</dbReference>
<evidence type="ECO:0000256" key="14">
    <source>
        <dbReference type="ARBA" id="ARBA00023242"/>
    </source>
</evidence>
<feature type="domain" description="Post-SET" evidence="18">
    <location>
        <begin position="1126"/>
        <end position="1142"/>
    </location>
</feature>
<comment type="subcellular location">
    <subcellularLocation>
        <location evidence="1">Nucleus</location>
    </subcellularLocation>
</comment>
<dbReference type="PROSITE" id="PS51543">
    <property type="entry name" value="FYRC"/>
    <property type="match status" value="1"/>
</dbReference>
<evidence type="ECO:0000256" key="2">
    <source>
        <dbReference type="ARBA" id="ARBA00022553"/>
    </source>
</evidence>
<keyword evidence="9" id="KW-0862">Zinc</keyword>
<dbReference type="PANTHER" id="PTHR45888">
    <property type="entry name" value="HL01030P-RELATED"/>
    <property type="match status" value="1"/>
</dbReference>
<dbReference type="SMR" id="A0A0Q9WCB7"/>
<dbReference type="EMBL" id="CH940651">
    <property type="protein sequence ID" value="KRF82082.1"/>
    <property type="molecule type" value="Genomic_DNA"/>
</dbReference>
<dbReference type="PROSITE" id="PS51542">
    <property type="entry name" value="FYRN"/>
    <property type="match status" value="1"/>
</dbReference>
<dbReference type="eggNOG" id="KOG4443">
    <property type="taxonomic scope" value="Eukaryota"/>
</dbReference>
<dbReference type="SMART" id="SM00541">
    <property type="entry name" value="FYRN"/>
    <property type="match status" value="1"/>
</dbReference>
<keyword evidence="14" id="KW-0539">Nucleus</keyword>
<dbReference type="Pfam" id="PF13832">
    <property type="entry name" value="zf-HC5HC2H_2"/>
    <property type="match status" value="1"/>
</dbReference>
<keyword evidence="6" id="KW-0479">Metal-binding</keyword>
<dbReference type="SMART" id="SM00508">
    <property type="entry name" value="PostSET"/>
    <property type="match status" value="1"/>
</dbReference>
<feature type="domain" description="PHD-type" evidence="19">
    <location>
        <begin position="623"/>
        <end position="731"/>
    </location>
</feature>
<evidence type="ECO:0000256" key="15">
    <source>
        <dbReference type="SAM" id="Coils"/>
    </source>
</evidence>
<name>A0A0Q9WCB7_DROVI</name>
<proteinExistence type="predicted"/>
<dbReference type="InterPro" id="IPR046341">
    <property type="entry name" value="SET_dom_sf"/>
</dbReference>
<keyword evidence="13" id="KW-0804">Transcription</keyword>
<keyword evidence="7" id="KW-0677">Repeat</keyword>
<dbReference type="Gene3D" id="3.30.160.360">
    <property type="match status" value="1"/>
</dbReference>
<dbReference type="GO" id="GO:0001654">
    <property type="term" value="P:eye development"/>
    <property type="evidence" value="ECO:0007669"/>
    <property type="project" value="UniProtKB-ARBA"/>
</dbReference>
<evidence type="ECO:0000256" key="12">
    <source>
        <dbReference type="ARBA" id="ARBA00023159"/>
    </source>
</evidence>
<feature type="domain" description="SET" evidence="17">
    <location>
        <begin position="1002"/>
        <end position="1118"/>
    </location>
</feature>
<keyword evidence="11" id="KW-0805">Transcription regulation</keyword>
<feature type="coiled-coil region" evidence="15">
    <location>
        <begin position="529"/>
        <end position="567"/>
    </location>
</feature>
<dbReference type="GO" id="GO:0008270">
    <property type="term" value="F:zinc ion binding"/>
    <property type="evidence" value="ECO:0007669"/>
    <property type="project" value="UniProtKB-KW"/>
</dbReference>
<dbReference type="InterPro" id="IPR013083">
    <property type="entry name" value="Znf_RING/FYVE/PHD"/>
</dbReference>
<dbReference type="STRING" id="7244.A0A0Q9WCB7"/>
<dbReference type="PROSITE" id="PS51805">
    <property type="entry name" value="EPHD"/>
    <property type="match status" value="1"/>
</dbReference>
<evidence type="ECO:0000256" key="3">
    <source>
        <dbReference type="ARBA" id="ARBA00022603"/>
    </source>
</evidence>
<dbReference type="FunFam" id="2.170.270.10:FF:000003">
    <property type="entry name" value="Histone-lysine N-methyltransferase"/>
    <property type="match status" value="1"/>
</dbReference>
<dbReference type="InterPro" id="IPR003888">
    <property type="entry name" value="FYrich_N"/>
</dbReference>
<dbReference type="GO" id="GO:0098687">
    <property type="term" value="C:chromosomal region"/>
    <property type="evidence" value="ECO:0007669"/>
    <property type="project" value="UniProtKB-ARBA"/>
</dbReference>
<dbReference type="Proteomes" id="UP000008792">
    <property type="component" value="Unassembled WGS sequence"/>
</dbReference>
<keyword evidence="2" id="KW-0597">Phosphoprotein</keyword>
<accession>A0A0Q9WCB7</accession>
<protein>
    <recommendedName>
        <fullName evidence="22">Histone-lysine N-methyltransferase trr</fullName>
    </recommendedName>
</protein>
<dbReference type="Gene3D" id="3.30.40.10">
    <property type="entry name" value="Zinc/RING finger domain, C3HC4 (zinc finger)"/>
    <property type="match status" value="1"/>
</dbReference>
<dbReference type="CDD" id="cd19171">
    <property type="entry name" value="SET_KMT2C_2D"/>
    <property type="match status" value="1"/>
</dbReference>
<dbReference type="GO" id="GO:0032259">
    <property type="term" value="P:methylation"/>
    <property type="evidence" value="ECO:0007669"/>
    <property type="project" value="UniProtKB-KW"/>
</dbReference>
<dbReference type="GO" id="GO:0003713">
    <property type="term" value="F:transcription coactivator activity"/>
    <property type="evidence" value="ECO:0007669"/>
    <property type="project" value="TreeGrafter"/>
</dbReference>
<dbReference type="GO" id="GO:0045944">
    <property type="term" value="P:positive regulation of transcription by RNA polymerase II"/>
    <property type="evidence" value="ECO:0007669"/>
    <property type="project" value="TreeGrafter"/>
</dbReference>
<dbReference type="SMART" id="SM00317">
    <property type="entry name" value="SET"/>
    <property type="match status" value="1"/>
</dbReference>
<gene>
    <name evidence="20" type="primary">Dvir\GJ19139</name>
    <name evidence="20" type="ORF">Dvir_GJ19139</name>
</gene>
<dbReference type="InterPro" id="IPR003616">
    <property type="entry name" value="Post-SET_dom"/>
</dbReference>
<dbReference type="InParanoid" id="A0A0Q9WCB7"/>
<evidence type="ECO:0008006" key="22">
    <source>
        <dbReference type="Google" id="ProtNLM"/>
    </source>
</evidence>
<evidence type="ECO:0000256" key="16">
    <source>
        <dbReference type="SAM" id="MobiDB-lite"/>
    </source>
</evidence>
<evidence type="ECO:0000256" key="5">
    <source>
        <dbReference type="ARBA" id="ARBA00022691"/>
    </source>
</evidence>
<dbReference type="FunFam" id="3.30.40.10:FF:000002">
    <property type="entry name" value="Histone-lysine N-methyltransferase"/>
    <property type="match status" value="1"/>
</dbReference>
<dbReference type="FunCoup" id="A0A0Q9WCB7">
    <property type="interactions" value="292"/>
</dbReference>
<feature type="region of interest" description="Disordered" evidence="16">
    <location>
        <begin position="23"/>
        <end position="47"/>
    </location>
</feature>
<dbReference type="SMART" id="SM00542">
    <property type="entry name" value="FYRC"/>
    <property type="match status" value="1"/>
</dbReference>
<dbReference type="PANTHER" id="PTHR45888:SF6">
    <property type="entry name" value="HL01030P-RELATED"/>
    <property type="match status" value="1"/>
</dbReference>
<keyword evidence="12" id="KW-0010">Activator</keyword>
<organism evidence="20 21">
    <name type="scientific">Drosophila virilis</name>
    <name type="common">Fruit fly</name>
    <dbReference type="NCBI Taxonomy" id="7244"/>
    <lineage>
        <taxon>Eukaryota</taxon>
        <taxon>Metazoa</taxon>
        <taxon>Ecdysozoa</taxon>
        <taxon>Arthropoda</taxon>
        <taxon>Hexapoda</taxon>
        <taxon>Insecta</taxon>
        <taxon>Pterygota</taxon>
        <taxon>Neoptera</taxon>
        <taxon>Endopterygota</taxon>
        <taxon>Diptera</taxon>
        <taxon>Brachycera</taxon>
        <taxon>Muscomorpha</taxon>
        <taxon>Ephydroidea</taxon>
        <taxon>Drosophilidae</taxon>
        <taxon>Drosophila</taxon>
    </lineage>
</organism>